<keyword evidence="7" id="KW-1185">Reference proteome</keyword>
<dbReference type="InterPro" id="IPR015421">
    <property type="entry name" value="PyrdxlP-dep_Trfase_major"/>
</dbReference>
<dbReference type="Pfam" id="PF00155">
    <property type="entry name" value="Aminotran_1_2"/>
    <property type="match status" value="1"/>
</dbReference>
<dbReference type="CDD" id="cd00609">
    <property type="entry name" value="AAT_like"/>
    <property type="match status" value="1"/>
</dbReference>
<comment type="caution">
    <text evidence="6">The sequence shown here is derived from an EMBL/GenBank/DDBJ whole genome shotgun (WGS) entry which is preliminary data.</text>
</comment>
<dbReference type="GO" id="GO:0009042">
    <property type="term" value="F:valine-pyruvate transaminase activity"/>
    <property type="evidence" value="ECO:0007669"/>
    <property type="project" value="TreeGrafter"/>
</dbReference>
<keyword evidence="4" id="KW-0663">Pyridoxal phosphate</keyword>
<dbReference type="InterPro" id="IPR015424">
    <property type="entry name" value="PyrdxlP-dep_Trfase"/>
</dbReference>
<evidence type="ECO:0000256" key="2">
    <source>
        <dbReference type="ARBA" id="ARBA00022576"/>
    </source>
</evidence>
<evidence type="ECO:0000256" key="4">
    <source>
        <dbReference type="ARBA" id="ARBA00022898"/>
    </source>
</evidence>
<dbReference type="NCBIfam" id="NF006964">
    <property type="entry name" value="PRK09440.1-2"/>
    <property type="match status" value="1"/>
</dbReference>
<evidence type="ECO:0000313" key="6">
    <source>
        <dbReference type="EMBL" id="ROS01395.1"/>
    </source>
</evidence>
<dbReference type="InterPro" id="IPR004839">
    <property type="entry name" value="Aminotransferase_I/II_large"/>
</dbReference>
<accession>A0A3N2DPZ9</accession>
<dbReference type="EMBL" id="RKHR01000004">
    <property type="protein sequence ID" value="ROS01395.1"/>
    <property type="molecule type" value="Genomic_DNA"/>
</dbReference>
<dbReference type="SUPFAM" id="SSF53383">
    <property type="entry name" value="PLP-dependent transferases"/>
    <property type="match status" value="1"/>
</dbReference>
<dbReference type="Gene3D" id="3.40.640.10">
    <property type="entry name" value="Type I PLP-dependent aspartate aminotransferase-like (Major domain)"/>
    <property type="match status" value="1"/>
</dbReference>
<dbReference type="GO" id="GO:0030170">
    <property type="term" value="F:pyridoxal phosphate binding"/>
    <property type="evidence" value="ECO:0007669"/>
    <property type="project" value="InterPro"/>
</dbReference>
<name>A0A3N2DPZ9_9GAMM</name>
<dbReference type="GO" id="GO:0005829">
    <property type="term" value="C:cytosol"/>
    <property type="evidence" value="ECO:0007669"/>
    <property type="project" value="TreeGrafter"/>
</dbReference>
<dbReference type="NCBIfam" id="NF006967">
    <property type="entry name" value="PRK09440.1-5"/>
    <property type="match status" value="1"/>
</dbReference>
<reference evidence="6 7" key="1">
    <citation type="submission" date="2018-11" db="EMBL/GenBank/DDBJ databases">
        <title>Genomic Encyclopedia of Type Strains, Phase IV (KMG-IV): sequencing the most valuable type-strain genomes for metagenomic binning, comparative biology and taxonomic classification.</title>
        <authorList>
            <person name="Goeker M."/>
        </authorList>
    </citation>
    <scope>NUCLEOTIDE SEQUENCE [LARGE SCALE GENOMIC DNA]</scope>
    <source>
        <strain evidence="6 7">DSM 100316</strain>
    </source>
</reference>
<dbReference type="Proteomes" id="UP000275394">
    <property type="component" value="Unassembled WGS sequence"/>
</dbReference>
<keyword evidence="2 6" id="KW-0032">Aminotransferase</keyword>
<sequence length="419" mass="46430">MKLSVFGEKFTNSHSGIVELMADLGNALNENPDMLFMGGGNPARLEKLEEVFAQRLQAIVADDEKRHSLLGIYQSPQGEQQFREQVATLLSDQLGWPINRENIAISNGSQSAFFVLYNMFAGEMADGSKRTIHLPLAPEYLGYSEIGLGENFFSATRPKIELLDDNQFKYRVDFNELHIDDSVAALCVSRPTNPTGNVLTDSEIELLDRIAKENDIPLIIDGAYGLPFPNILFTDAKAHWNDNTIVVLSLSKLGLPGVRTGIIVAREEIATAYSNANTVLSLACGNLGPAMASELFASGEVLSLSQTVVKPFYQQRAQQTVAWFREALADLPYRIHKPEGAIFLWLWFEGLPISSQELYERLKQRGVLVVPGHNFFPGLEEEWQHKHECIRVSYAQEAAVVEAGVALIAEEVAKAYAEA</sequence>
<organism evidence="6 7">
    <name type="scientific">Sinobacterium caligoides</name>
    <dbReference type="NCBI Taxonomy" id="933926"/>
    <lineage>
        <taxon>Bacteria</taxon>
        <taxon>Pseudomonadati</taxon>
        <taxon>Pseudomonadota</taxon>
        <taxon>Gammaproteobacteria</taxon>
        <taxon>Cellvibrionales</taxon>
        <taxon>Spongiibacteraceae</taxon>
        <taxon>Sinobacterium</taxon>
    </lineage>
</organism>
<evidence type="ECO:0000256" key="1">
    <source>
        <dbReference type="ARBA" id="ARBA00001933"/>
    </source>
</evidence>
<evidence type="ECO:0000313" key="7">
    <source>
        <dbReference type="Proteomes" id="UP000275394"/>
    </source>
</evidence>
<keyword evidence="6" id="KW-0670">Pyruvate</keyword>
<dbReference type="PANTHER" id="PTHR42790:SF4">
    <property type="entry name" value="VALINE--PYRUVATE AMINOTRANSFERASE"/>
    <property type="match status" value="1"/>
</dbReference>
<dbReference type="OrthoDB" id="9802328at2"/>
<feature type="domain" description="Aminotransferase class I/classII large" evidence="5">
    <location>
        <begin position="64"/>
        <end position="396"/>
    </location>
</feature>
<comment type="cofactor">
    <cofactor evidence="1">
        <name>pyridoxal 5'-phosphate</name>
        <dbReference type="ChEBI" id="CHEBI:597326"/>
    </cofactor>
</comment>
<proteinExistence type="predicted"/>
<dbReference type="AlphaFoldDB" id="A0A3N2DPZ9"/>
<protein>
    <submittedName>
        <fullName evidence="6">Valine-pyruvate aminotransferase</fullName>
    </submittedName>
</protein>
<evidence type="ECO:0000259" key="5">
    <source>
        <dbReference type="Pfam" id="PF00155"/>
    </source>
</evidence>
<dbReference type="InterPro" id="IPR050859">
    <property type="entry name" value="Class-I_PLP-dep_aminotransf"/>
</dbReference>
<dbReference type="GO" id="GO:1901605">
    <property type="term" value="P:alpha-amino acid metabolic process"/>
    <property type="evidence" value="ECO:0007669"/>
    <property type="project" value="TreeGrafter"/>
</dbReference>
<dbReference type="PANTHER" id="PTHR42790">
    <property type="entry name" value="AMINOTRANSFERASE"/>
    <property type="match status" value="1"/>
</dbReference>
<evidence type="ECO:0000256" key="3">
    <source>
        <dbReference type="ARBA" id="ARBA00022679"/>
    </source>
</evidence>
<keyword evidence="3 6" id="KW-0808">Transferase</keyword>
<gene>
    <name evidence="6" type="ORF">EDC56_1836</name>
</gene>
<dbReference type="RefSeq" id="WP_123712193.1">
    <property type="nucleotide sequence ID" value="NZ_RKHR01000004.1"/>
</dbReference>